<reference evidence="2" key="1">
    <citation type="submission" date="2016-11" db="UniProtKB">
        <authorList>
            <consortium name="WormBaseParasite"/>
        </authorList>
    </citation>
    <scope>IDENTIFICATION</scope>
    <source>
        <strain evidence="2">KR3021</strain>
    </source>
</reference>
<sequence length="213" mass="23615">MQHTSALYYDQNNVQEFGCDEVEMGQNGGGSNGSYSKMRTFTSKILNVINPFKRKNSSTKFQSETDGFKSSKNDEIALSSHKTYTAAEKQLIDSVKENAGHTNTGSCCLPSESTSSHQKVLDYISSLPGDDSSYSSCEDLSETRSNNSIHSQEIIIEPVTKSPKTMPIDIIKPNTDFVNPFVTSPCVVYTTNTEFGDKMISNIYLEEMDPFHV</sequence>
<proteinExistence type="predicted"/>
<organism evidence="1 2">
    <name type="scientific">Rhabditophanes sp. KR3021</name>
    <dbReference type="NCBI Taxonomy" id="114890"/>
    <lineage>
        <taxon>Eukaryota</taxon>
        <taxon>Metazoa</taxon>
        <taxon>Ecdysozoa</taxon>
        <taxon>Nematoda</taxon>
        <taxon>Chromadorea</taxon>
        <taxon>Rhabditida</taxon>
        <taxon>Tylenchina</taxon>
        <taxon>Panagrolaimomorpha</taxon>
        <taxon>Strongyloidoidea</taxon>
        <taxon>Alloionematidae</taxon>
        <taxon>Rhabditophanes</taxon>
    </lineage>
</organism>
<evidence type="ECO:0000313" key="1">
    <source>
        <dbReference type="Proteomes" id="UP000095286"/>
    </source>
</evidence>
<name>A0AC35UC39_9BILA</name>
<accession>A0AC35UC39</accession>
<evidence type="ECO:0000313" key="2">
    <source>
        <dbReference type="WBParaSite" id="RSKR_0000980200.1"/>
    </source>
</evidence>
<dbReference type="WBParaSite" id="RSKR_0000980200.1">
    <property type="protein sequence ID" value="RSKR_0000980200.1"/>
    <property type="gene ID" value="RSKR_0000980200"/>
</dbReference>
<protein>
    <submittedName>
        <fullName evidence="2">Uncharacterized protein</fullName>
    </submittedName>
</protein>
<dbReference type="Proteomes" id="UP000095286">
    <property type="component" value="Unplaced"/>
</dbReference>